<comment type="caution">
    <text evidence="1">The sequence shown here is derived from an EMBL/GenBank/DDBJ whole genome shotgun (WGS) entry which is preliminary data.</text>
</comment>
<organism evidence="1 2">
    <name type="scientific">Actinospica durhamensis</name>
    <dbReference type="NCBI Taxonomy" id="1508375"/>
    <lineage>
        <taxon>Bacteria</taxon>
        <taxon>Bacillati</taxon>
        <taxon>Actinomycetota</taxon>
        <taxon>Actinomycetes</taxon>
        <taxon>Catenulisporales</taxon>
        <taxon>Actinospicaceae</taxon>
        <taxon>Actinospica</taxon>
    </lineage>
</organism>
<reference evidence="1" key="1">
    <citation type="submission" date="2021-04" db="EMBL/GenBank/DDBJ databases">
        <title>Genome based classification of Actinospica acidithermotolerans sp. nov., an actinobacterium isolated from an Indonesian hot spring.</title>
        <authorList>
            <person name="Kusuma A.B."/>
            <person name="Putra K.E."/>
            <person name="Nafisah S."/>
            <person name="Loh J."/>
            <person name="Nouioui I."/>
            <person name="Goodfellow M."/>
        </authorList>
    </citation>
    <scope>NUCLEOTIDE SEQUENCE</scope>
    <source>
        <strain evidence="1">CSCA 57</strain>
    </source>
</reference>
<evidence type="ECO:0000313" key="1">
    <source>
        <dbReference type="EMBL" id="MBR7836960.1"/>
    </source>
</evidence>
<keyword evidence="2" id="KW-1185">Reference proteome</keyword>
<evidence type="ECO:0000313" key="2">
    <source>
        <dbReference type="Proteomes" id="UP000675781"/>
    </source>
</evidence>
<proteinExistence type="predicted"/>
<dbReference type="Proteomes" id="UP000675781">
    <property type="component" value="Unassembled WGS sequence"/>
</dbReference>
<name>A0A941ER78_9ACTN</name>
<sequence length="810" mass="87935">MPVTFAPQVLKDPIAVIVEAVLTVEPALEREAITETVTKISGGRHKRRLLAQSLVDNPQVLQDGRSPAPRAIGDLLLALQKLGTQSITPPVCAMCGKHLRTLQRRGQDWYCTACTAALGPCAACGKTKQLVFRDRQGRARCAQCPPVESGAPATMLTAAIAGIDPSVDQATIATALAATASRPGFRRQLAWAIEERPELLTGAGAEAPLPSVLRLIDRLLDAGVAGIVRPPCPGCDRVIPLHRRINGLWLCRTCVAHSRAVACASCGTVREPGTRDEHGRPLCPNCLARHPNNHEVCITCGRRRPVCNRTPAGPVCANCRPLTIATCSICGTHGPTLRSKTTGRPWCTACAQRWAICSGCNQMRPVRGGTRIEPLCSTCTRPDPAFWRTCQDCGQPGRIHLGRCARCSLDQKLRELLGDHNGQIRPDLQEIYQALATTPRPHTAAGWLAKSAAPRILREIKDGDKPLTHTTLDELPSGKTVEHLRSVLVAIGTLPQRDEQMARLERWITATIAAREDPDERSVLHRYASWHVARRLRGRVNGTEATYGQFTGARHNINAAIALLDALTGNGTTLATARQRDLEAWLADSNAPNRKDAGNFVRWAKRNKLTSLDFAAIRWTGPTGVIDTEGRWQQARTLLHDENLETEDRVAGLLVLLYAQRAAAISRLTISHVTSGPGGVLLRLGEEPVLLPEPLDALILRLATTRTGHAAIGAGSETGWLFPGGQPGRPISAYRLGERLRELGIRPGQARSSALFQLATDLPAALLARMLGIHITVAVAWQRASSGDWTTYAAEISRRNTTDRDKETRL</sequence>
<dbReference type="EMBL" id="JAGSOG010000173">
    <property type="protein sequence ID" value="MBR7836960.1"/>
    <property type="molecule type" value="Genomic_DNA"/>
</dbReference>
<protein>
    <submittedName>
        <fullName evidence="1">Uncharacterized protein</fullName>
    </submittedName>
</protein>
<dbReference type="RefSeq" id="WP_212531432.1">
    <property type="nucleotide sequence ID" value="NZ_JAGSOG010000173.1"/>
</dbReference>
<accession>A0A941ER78</accession>
<dbReference type="AlphaFoldDB" id="A0A941ER78"/>
<gene>
    <name evidence="1" type="ORF">KDL01_27025</name>
</gene>